<keyword evidence="2" id="KW-1185">Reference proteome</keyword>
<dbReference type="Gene3D" id="3.40.50.300">
    <property type="entry name" value="P-loop containing nucleotide triphosphate hydrolases"/>
    <property type="match status" value="1"/>
</dbReference>
<dbReference type="EMBL" id="JBEYRS010000003">
    <property type="protein sequence ID" value="MEW2362493.1"/>
    <property type="molecule type" value="Genomic_DNA"/>
</dbReference>
<evidence type="ECO:0000313" key="1">
    <source>
        <dbReference type="EMBL" id="MEW2362493.1"/>
    </source>
</evidence>
<comment type="caution">
    <text evidence="1">The sequence shown here is derived from an EMBL/GenBank/DDBJ whole genome shotgun (WGS) entry which is preliminary data.</text>
</comment>
<evidence type="ECO:0000313" key="2">
    <source>
        <dbReference type="Proteomes" id="UP001553843"/>
    </source>
</evidence>
<gene>
    <name evidence="1" type="ORF">AB0887_11115</name>
</gene>
<dbReference type="Proteomes" id="UP001553843">
    <property type="component" value="Unassembled WGS sequence"/>
</dbReference>
<accession>A0ABV3LSQ8</accession>
<dbReference type="InterPro" id="IPR027417">
    <property type="entry name" value="P-loop_NTPase"/>
</dbReference>
<reference evidence="1 2" key="1">
    <citation type="submission" date="2024-06" db="EMBL/GenBank/DDBJ databases">
        <title>The Natural Products Discovery Center: Release of the First 8490 Sequenced Strains for Exploring Actinobacteria Biosynthetic Diversity.</title>
        <authorList>
            <person name="Kalkreuter E."/>
            <person name="Kautsar S.A."/>
            <person name="Yang D."/>
            <person name="Bader C.D."/>
            <person name="Teijaro C.N."/>
            <person name="Fluegel L."/>
            <person name="Davis C.M."/>
            <person name="Simpson J.R."/>
            <person name="Lauterbach L."/>
            <person name="Steele A.D."/>
            <person name="Gui C."/>
            <person name="Meng S."/>
            <person name="Li G."/>
            <person name="Viehrig K."/>
            <person name="Ye F."/>
            <person name="Su P."/>
            <person name="Kiefer A.F."/>
            <person name="Nichols A."/>
            <person name="Cepeda A.J."/>
            <person name="Yan W."/>
            <person name="Fan B."/>
            <person name="Jiang Y."/>
            <person name="Adhikari A."/>
            <person name="Zheng C.-J."/>
            <person name="Schuster L."/>
            <person name="Cowan T.M."/>
            <person name="Smanski M.J."/>
            <person name="Chevrette M.G."/>
            <person name="De Carvalho L.P.S."/>
            <person name="Shen B."/>
        </authorList>
    </citation>
    <scope>NUCLEOTIDE SEQUENCE [LARGE SCALE GENOMIC DNA]</scope>
    <source>
        <strain evidence="1 2">NPDC047833</strain>
    </source>
</reference>
<proteinExistence type="predicted"/>
<dbReference type="RefSeq" id="WP_359770533.1">
    <property type="nucleotide sequence ID" value="NZ_JBEYRR010000001.1"/>
</dbReference>
<protein>
    <submittedName>
        <fullName evidence="1">Uncharacterized protein</fullName>
    </submittedName>
</protein>
<name>A0ABV3LSQ8_9ACTN</name>
<organism evidence="1 2">
    <name type="scientific">Streptomyces huasconensis</name>
    <dbReference type="NCBI Taxonomy" id="1854574"/>
    <lineage>
        <taxon>Bacteria</taxon>
        <taxon>Bacillati</taxon>
        <taxon>Actinomycetota</taxon>
        <taxon>Actinomycetes</taxon>
        <taxon>Kitasatosporales</taxon>
        <taxon>Streptomycetaceae</taxon>
        <taxon>Streptomyces</taxon>
    </lineage>
</organism>
<sequence>MGVLNVLLKAGVTVVAGAAFQDRVWRPNLEPLANLAQIRVIRCTTPATVAHERIVQRVQESTHRTAHADCDLLDAIAAGEHSLESFVPISLEVPTLTVDTSHGCTPQLGDIASFIRATTAPAGESG</sequence>